<feature type="chain" id="PRO_5041242740" description="DUF2066 domain-containing protein" evidence="1">
    <location>
        <begin position="23"/>
        <end position="337"/>
    </location>
</feature>
<evidence type="ECO:0000313" key="3">
    <source>
        <dbReference type="Proteomes" id="UP000634179"/>
    </source>
</evidence>
<feature type="signal peptide" evidence="1">
    <location>
        <begin position="1"/>
        <end position="22"/>
    </location>
</feature>
<organism evidence="2 3">
    <name type="scientific">Stenotrophomonas maltophilia</name>
    <name type="common">Pseudomonas maltophilia</name>
    <name type="synonym">Xanthomonas maltophilia</name>
    <dbReference type="NCBI Taxonomy" id="40324"/>
    <lineage>
        <taxon>Bacteria</taxon>
        <taxon>Pseudomonadati</taxon>
        <taxon>Pseudomonadota</taxon>
        <taxon>Gammaproteobacteria</taxon>
        <taxon>Lysobacterales</taxon>
        <taxon>Lysobacteraceae</taxon>
        <taxon>Stenotrophomonas</taxon>
        <taxon>Stenotrophomonas maltophilia group</taxon>
    </lineage>
</organism>
<evidence type="ECO:0000256" key="1">
    <source>
        <dbReference type="SAM" id="SignalP"/>
    </source>
</evidence>
<dbReference type="EMBL" id="JADUOV010000019">
    <property type="protein sequence ID" value="MBH1792101.1"/>
    <property type="molecule type" value="Genomic_DNA"/>
</dbReference>
<comment type="caution">
    <text evidence="2">The sequence shown here is derived from an EMBL/GenBank/DDBJ whole genome shotgun (WGS) entry which is preliminary data.</text>
</comment>
<dbReference type="AlphaFoldDB" id="A0AA40YGK1"/>
<accession>A0AA40YGK1</accession>
<gene>
    <name evidence="2" type="ORF">I5V89_19750</name>
</gene>
<protein>
    <recommendedName>
        <fullName evidence="4">DUF2066 domain-containing protein</fullName>
    </recommendedName>
</protein>
<keyword evidence="1" id="KW-0732">Signal</keyword>
<name>A0AA40YGK1_STEMA</name>
<proteinExistence type="predicted"/>
<dbReference type="Proteomes" id="UP000634179">
    <property type="component" value="Unassembled WGS sequence"/>
</dbReference>
<reference evidence="2" key="1">
    <citation type="submission" date="2020-11" db="EMBL/GenBank/DDBJ databases">
        <title>Enhanced detection system for hospital associated transmission using whole genome sequencing surveillance.</title>
        <authorList>
            <person name="Harrison L.H."/>
            <person name="Van Tyne D."/>
            <person name="Marsh J.W."/>
            <person name="Griffith M.P."/>
            <person name="Snyder D.J."/>
            <person name="Cooper V.S."/>
            <person name="Mustapha M."/>
        </authorList>
    </citation>
    <scope>NUCLEOTIDE SEQUENCE</scope>
    <source>
        <strain evidence="2">STEN00053</strain>
    </source>
</reference>
<evidence type="ECO:0000313" key="2">
    <source>
        <dbReference type="EMBL" id="MBH1792101.1"/>
    </source>
</evidence>
<dbReference type="RefSeq" id="WP_049408132.1">
    <property type="nucleotide sequence ID" value="NZ_JANKBX010000017.1"/>
</dbReference>
<evidence type="ECO:0008006" key="4">
    <source>
        <dbReference type="Google" id="ProtNLM"/>
    </source>
</evidence>
<sequence>MPNPGRVASLIGGLLFASSAHAADSWVIFTGGETPNREAWVVDAQSLADRSDLVGFLQRATPAEQNAYLKQLRRREPAKPGDPVAGPEPVYEIQVNTVYENATKPNRLVRKYWVNCSQNSVAIRTSLIQWRDRPMENVPPDKYEPQAEAIAPWQVQLVRFACLVGPDPKAKAPAEMMKRGFLSIGDVGQSPVDFIWASLWKDGKRPAFTYLPGDAEMDRTVRSLEATVARGQSETSKALDESRRAANRVGRNNLMDLWIGKTEQEFVRTWGPPDRVENGADGSRTLYLHRGERVQGLNAYGHVVSDVNNRCDITVLTTDGYVRDYATQGAACAQQLR</sequence>